<evidence type="ECO:0000256" key="3">
    <source>
        <dbReference type="SAM" id="MobiDB-lite"/>
    </source>
</evidence>
<feature type="region of interest" description="Disordered" evidence="3">
    <location>
        <begin position="398"/>
        <end position="472"/>
    </location>
</feature>
<evidence type="ECO:0000256" key="1">
    <source>
        <dbReference type="ARBA" id="ARBA00022723"/>
    </source>
</evidence>
<gene>
    <name evidence="5" type="ORF">FRACA_2180002</name>
</gene>
<sequence>MSWLRGATTAAGDVVDVELADGVIRQVVPHGERGGRAATEAADVDLRGQVLLPSFVEPHAHLDKALTASLARNVTGDLAGAIEAIQTLLPDSTVEDFAVRAEAALRIHLALGTTHIRTHVNVGVQSGMRALEALVGVRERWRGLVELQLVALVSNPLAGQPGRDLRQALAEGADVAGGCPHLDPEPHRAVAICLDAAGEAGRPLDLHTDETLDPRLLTLATLADLVARSGFPHGVTASHCVSLAMQPPDVQARVSEQVAAAGVGVVALPQTNLFLQGRAHAVGTPRGLTAIGPLRRAGATVAAGGDNLRDPFNPVGRGDALETAALMVMAGHLNPDDALTSVTAAPRRVLGLPAVDLVPGSPADLVALPAAGALDALAAAGAARTVWRSGRVVARTTVHTDLTEPHARGETGAPPGAAGAPSAVPLRRPGAAAPAAAGATARRAPGGAGLGSEPSAAAMPVLARPDLREATS</sequence>
<keyword evidence="6" id="KW-1185">Reference proteome</keyword>
<dbReference type="GO" id="GO:0016814">
    <property type="term" value="F:hydrolase activity, acting on carbon-nitrogen (but not peptide) bonds, in cyclic amidines"/>
    <property type="evidence" value="ECO:0007669"/>
    <property type="project" value="UniProtKB-ARBA"/>
</dbReference>
<dbReference type="GO" id="GO:0046872">
    <property type="term" value="F:metal ion binding"/>
    <property type="evidence" value="ECO:0007669"/>
    <property type="project" value="UniProtKB-KW"/>
</dbReference>
<accession>A0A2I2KQV4</accession>
<dbReference type="AlphaFoldDB" id="A0A2I2KQV4"/>
<dbReference type="Gene3D" id="2.30.40.10">
    <property type="entry name" value="Urease, subunit C, domain 1"/>
    <property type="match status" value="1"/>
</dbReference>
<dbReference type="Gene3D" id="3.20.20.140">
    <property type="entry name" value="Metal-dependent hydrolases"/>
    <property type="match status" value="1"/>
</dbReference>
<keyword evidence="2 5" id="KW-0378">Hydrolase</keyword>
<dbReference type="InterPro" id="IPR032466">
    <property type="entry name" value="Metal_Hydrolase"/>
</dbReference>
<proteinExistence type="predicted"/>
<feature type="compositionally biased region" description="Low complexity" evidence="3">
    <location>
        <begin position="410"/>
        <end position="445"/>
    </location>
</feature>
<dbReference type="SUPFAM" id="SSF51556">
    <property type="entry name" value="Metallo-dependent hydrolases"/>
    <property type="match status" value="1"/>
</dbReference>
<evidence type="ECO:0000256" key="2">
    <source>
        <dbReference type="ARBA" id="ARBA00022801"/>
    </source>
</evidence>
<feature type="domain" description="Amidohydrolase 3" evidence="4">
    <location>
        <begin position="97"/>
        <end position="394"/>
    </location>
</feature>
<protein>
    <submittedName>
        <fullName evidence="5">Cytosine deaminase-like metal-dependent hydrolase</fullName>
    </submittedName>
</protein>
<dbReference type="GO" id="GO:0019239">
    <property type="term" value="F:deaminase activity"/>
    <property type="evidence" value="ECO:0007669"/>
    <property type="project" value="UniProtKB-ARBA"/>
</dbReference>
<dbReference type="Proteomes" id="UP000234331">
    <property type="component" value="Unassembled WGS sequence"/>
</dbReference>
<dbReference type="FunFam" id="3.20.20.140:FF:000019">
    <property type="entry name" value="Cytosine deaminase"/>
    <property type="match status" value="1"/>
</dbReference>
<dbReference type="InterPro" id="IPR011059">
    <property type="entry name" value="Metal-dep_hydrolase_composite"/>
</dbReference>
<name>A0A2I2KQV4_9ACTN</name>
<dbReference type="EMBL" id="FZMO01000133">
    <property type="protein sequence ID" value="SNQ48044.1"/>
    <property type="molecule type" value="Genomic_DNA"/>
</dbReference>
<dbReference type="InterPro" id="IPR052349">
    <property type="entry name" value="Metallo-hydrolase_Enzymes"/>
</dbReference>
<reference evidence="5 6" key="1">
    <citation type="submission" date="2017-06" db="EMBL/GenBank/DDBJ databases">
        <authorList>
            <person name="Kim H.J."/>
            <person name="Triplett B.A."/>
        </authorList>
    </citation>
    <scope>NUCLEOTIDE SEQUENCE [LARGE SCALE GENOMIC DNA]</scope>
    <source>
        <strain evidence="5">FRACA_ARgP5</strain>
    </source>
</reference>
<dbReference type="RefSeq" id="WP_243407490.1">
    <property type="nucleotide sequence ID" value="NZ_FZMO01000133.1"/>
</dbReference>
<dbReference type="Pfam" id="PF07969">
    <property type="entry name" value="Amidohydro_3"/>
    <property type="match status" value="1"/>
</dbReference>
<organism evidence="5 6">
    <name type="scientific">Frankia canadensis</name>
    <dbReference type="NCBI Taxonomy" id="1836972"/>
    <lineage>
        <taxon>Bacteria</taxon>
        <taxon>Bacillati</taxon>
        <taxon>Actinomycetota</taxon>
        <taxon>Actinomycetes</taxon>
        <taxon>Frankiales</taxon>
        <taxon>Frankiaceae</taxon>
        <taxon>Frankia</taxon>
    </lineage>
</organism>
<dbReference type="PANTHER" id="PTHR32027:SF9">
    <property type="entry name" value="BLL3847 PROTEIN"/>
    <property type="match status" value="1"/>
</dbReference>
<dbReference type="InterPro" id="IPR013108">
    <property type="entry name" value="Amidohydro_3"/>
</dbReference>
<dbReference type="PANTHER" id="PTHR32027">
    <property type="entry name" value="CYTOSINE DEAMINASE"/>
    <property type="match status" value="1"/>
</dbReference>
<evidence type="ECO:0000313" key="6">
    <source>
        <dbReference type="Proteomes" id="UP000234331"/>
    </source>
</evidence>
<evidence type="ECO:0000313" key="5">
    <source>
        <dbReference type="EMBL" id="SNQ48044.1"/>
    </source>
</evidence>
<evidence type="ECO:0000259" key="4">
    <source>
        <dbReference type="Pfam" id="PF07969"/>
    </source>
</evidence>
<keyword evidence="1" id="KW-0479">Metal-binding</keyword>